<organism evidence="2 3">
    <name type="scientific">Paenibacillus tyrfis</name>
    <dbReference type="NCBI Taxonomy" id="1501230"/>
    <lineage>
        <taxon>Bacteria</taxon>
        <taxon>Bacillati</taxon>
        <taxon>Bacillota</taxon>
        <taxon>Bacilli</taxon>
        <taxon>Bacillales</taxon>
        <taxon>Paenibacillaceae</taxon>
        <taxon>Paenibacillus</taxon>
    </lineage>
</organism>
<name>A0A081NWC8_9BACL</name>
<keyword evidence="3" id="KW-1185">Reference proteome</keyword>
<reference evidence="2 3" key="1">
    <citation type="submission" date="2014-06" db="EMBL/GenBank/DDBJ databases">
        <title>Draft genome sequence of Paenibacillus sp. MSt1.</title>
        <authorList>
            <person name="Aw Y.K."/>
            <person name="Ong K.S."/>
            <person name="Gan H.M."/>
            <person name="Lee S.M."/>
        </authorList>
    </citation>
    <scope>NUCLEOTIDE SEQUENCE [LARGE SCALE GENOMIC DNA]</scope>
    <source>
        <strain evidence="2 3">MSt1</strain>
    </source>
</reference>
<feature type="region of interest" description="Disordered" evidence="1">
    <location>
        <begin position="1"/>
        <end position="60"/>
    </location>
</feature>
<protein>
    <submittedName>
        <fullName evidence="2">Uncharacterized protein</fullName>
    </submittedName>
</protein>
<proteinExistence type="predicted"/>
<evidence type="ECO:0000256" key="1">
    <source>
        <dbReference type="SAM" id="MobiDB-lite"/>
    </source>
</evidence>
<gene>
    <name evidence="2" type="ORF">ET33_21775</name>
</gene>
<dbReference type="Proteomes" id="UP000028123">
    <property type="component" value="Unassembled WGS sequence"/>
</dbReference>
<dbReference type="EMBL" id="JNVM01000032">
    <property type="protein sequence ID" value="KEQ22751.1"/>
    <property type="molecule type" value="Genomic_DNA"/>
</dbReference>
<evidence type="ECO:0000313" key="3">
    <source>
        <dbReference type="Proteomes" id="UP000028123"/>
    </source>
</evidence>
<comment type="caution">
    <text evidence="2">The sequence shown here is derived from an EMBL/GenBank/DDBJ whole genome shotgun (WGS) entry which is preliminary data.</text>
</comment>
<evidence type="ECO:0000313" key="2">
    <source>
        <dbReference type="EMBL" id="KEQ22751.1"/>
    </source>
</evidence>
<accession>A0A081NWC8</accession>
<sequence>MKTDALPAPKLSRSACGVQGRGPWVPLRKGDLGGWKPDGKPPHKKNPRFGQPRIRDIEEI</sequence>
<dbReference type="AlphaFoldDB" id="A0A081NWC8"/>